<dbReference type="GO" id="GO:0006310">
    <property type="term" value="P:DNA recombination"/>
    <property type="evidence" value="ECO:0007669"/>
    <property type="project" value="InterPro"/>
</dbReference>
<accession>A0A136WDS2</accession>
<dbReference type="STRING" id="36847.CLNEO_20550"/>
<reference evidence="10 11" key="1">
    <citation type="submission" date="2016-01" db="EMBL/GenBank/DDBJ databases">
        <title>Genome sequence of Clostridium neopropionicum X4, DSM-3847.</title>
        <authorList>
            <person name="Poehlein A."/>
            <person name="Beck M.H."/>
            <person name="Bengelsdorf F.R."/>
            <person name="Daniel R."/>
            <person name="Duerre P."/>
        </authorList>
    </citation>
    <scope>NUCLEOTIDE SEQUENCE [LARGE SCALE GENOMIC DNA]</scope>
    <source>
        <strain evidence="10 11">DSM-3847</strain>
    </source>
</reference>
<feature type="domain" description="DHHA1" evidence="8">
    <location>
        <begin position="356"/>
        <end position="448"/>
    </location>
</feature>
<dbReference type="Pfam" id="PF01368">
    <property type="entry name" value="DHH"/>
    <property type="match status" value="1"/>
</dbReference>
<evidence type="ECO:0000256" key="6">
    <source>
        <dbReference type="SAM" id="Coils"/>
    </source>
</evidence>
<dbReference type="InterPro" id="IPR051673">
    <property type="entry name" value="SSDNA_exonuclease_RecJ"/>
</dbReference>
<dbReference type="InterPro" id="IPR001667">
    <property type="entry name" value="DDH_dom"/>
</dbReference>
<feature type="coiled-coil region" evidence="6">
    <location>
        <begin position="311"/>
        <end position="338"/>
    </location>
</feature>
<feature type="domain" description="DDH" evidence="7">
    <location>
        <begin position="77"/>
        <end position="230"/>
    </location>
</feature>
<dbReference type="InterPro" id="IPR038763">
    <property type="entry name" value="DHH_sf"/>
</dbReference>
<name>A0A136WDS2_9FIRM</name>
<dbReference type="InterPro" id="IPR004610">
    <property type="entry name" value="RecJ"/>
</dbReference>
<dbReference type="SUPFAM" id="SSF64182">
    <property type="entry name" value="DHH phosphoesterases"/>
    <property type="match status" value="1"/>
</dbReference>
<dbReference type="AlphaFoldDB" id="A0A136WDS2"/>
<dbReference type="InterPro" id="IPR041122">
    <property type="entry name" value="RecJ_OB"/>
</dbReference>
<dbReference type="PATRIC" id="fig|36847.3.peg.2414"/>
<dbReference type="GO" id="GO:0006281">
    <property type="term" value="P:DNA repair"/>
    <property type="evidence" value="ECO:0007669"/>
    <property type="project" value="InterPro"/>
</dbReference>
<feature type="domain" description="RecJ OB" evidence="9">
    <location>
        <begin position="464"/>
        <end position="586"/>
    </location>
</feature>
<evidence type="ECO:0000256" key="2">
    <source>
        <dbReference type="ARBA" id="ARBA00019841"/>
    </source>
</evidence>
<proteinExistence type="inferred from homology"/>
<keyword evidence="11" id="KW-1185">Reference proteome</keyword>
<evidence type="ECO:0000256" key="4">
    <source>
        <dbReference type="ARBA" id="ARBA00022801"/>
    </source>
</evidence>
<keyword evidence="4 10" id="KW-0378">Hydrolase</keyword>
<dbReference type="RefSeq" id="WP_066088428.1">
    <property type="nucleotide sequence ID" value="NZ_LRVM01000006.1"/>
</dbReference>
<evidence type="ECO:0000256" key="3">
    <source>
        <dbReference type="ARBA" id="ARBA00022722"/>
    </source>
</evidence>
<protein>
    <recommendedName>
        <fullName evidence="2">Single-stranded-DNA-specific exonuclease RecJ</fullName>
    </recommendedName>
</protein>
<dbReference type="GO" id="GO:0003676">
    <property type="term" value="F:nucleic acid binding"/>
    <property type="evidence" value="ECO:0007669"/>
    <property type="project" value="InterPro"/>
</dbReference>
<keyword evidence="5 10" id="KW-0269">Exonuclease</keyword>
<dbReference type="NCBIfam" id="TIGR00644">
    <property type="entry name" value="recJ"/>
    <property type="match status" value="1"/>
</dbReference>
<dbReference type="InterPro" id="IPR003156">
    <property type="entry name" value="DHHA1_dom"/>
</dbReference>
<evidence type="ECO:0000313" key="10">
    <source>
        <dbReference type="EMBL" id="KXL52646.1"/>
    </source>
</evidence>
<dbReference type="PANTHER" id="PTHR30255:SF2">
    <property type="entry name" value="SINGLE-STRANDED-DNA-SPECIFIC EXONUCLEASE RECJ"/>
    <property type="match status" value="1"/>
</dbReference>
<dbReference type="OrthoDB" id="9809852at2"/>
<dbReference type="Proteomes" id="UP000070539">
    <property type="component" value="Unassembled WGS sequence"/>
</dbReference>
<organism evidence="10 11">
    <name type="scientific">Anaerotignum neopropionicum</name>
    <dbReference type="NCBI Taxonomy" id="36847"/>
    <lineage>
        <taxon>Bacteria</taxon>
        <taxon>Bacillati</taxon>
        <taxon>Bacillota</taxon>
        <taxon>Clostridia</taxon>
        <taxon>Lachnospirales</taxon>
        <taxon>Anaerotignaceae</taxon>
        <taxon>Anaerotignum</taxon>
    </lineage>
</organism>
<evidence type="ECO:0000313" key="11">
    <source>
        <dbReference type="Proteomes" id="UP000070539"/>
    </source>
</evidence>
<evidence type="ECO:0000256" key="5">
    <source>
        <dbReference type="ARBA" id="ARBA00022839"/>
    </source>
</evidence>
<sequence length="591" mass="66321">MKRWLLKRSKIDTAVMAEELGMKEAVACVLANRGLGERQYARNFMYGTLEDLREPFLMKDMALGIDLIAQGIKENKKIAVYGDYDVDGVMSTTILFRTILRCGGDAIYYVPHRQREGYGLNVEAIEQLAKEGVEVLFTCDNGISALEETQRAKELGMTVVILDHHEPGFLEINGEKKDVLPDADGIIDPKQKDCSYPFSMLCAGGIAYKFALALLNVFGIRDEALEKECLCFGALATVCDIVDLLDENRILVRWGLDEIPKTTNTGLRVLMEETGIVGKHISEYHLGFILGPCINATGRLESGQKAVELFCEEDEAKAREIAKTLVRLNEERKSLTTQATVRAMEYIQRDELSKERVLVLYDVDTHESIAGIVAGKIKERYYRPVIVITSSEDGAKGSGRSIEGYDLFQALFRCKELFSRFGGHAMAAGLSLPKENISVLRKKLNEECQLTKEQMTPILRLEKQLGFAEIDMELAKEIQSLAPFGKENHAPLFGSKSISVDRVDLIGKNKDILRMTLSEEKSGVRMAALSFDGYVEMLNLLKELYPQEECDKMMNGGKIAHKFDFVYSIEINTYNGRSSVQLMIKDFRLSK</sequence>
<dbReference type="GO" id="GO:0008409">
    <property type="term" value="F:5'-3' exonuclease activity"/>
    <property type="evidence" value="ECO:0007669"/>
    <property type="project" value="InterPro"/>
</dbReference>
<dbReference type="EMBL" id="LRVM01000006">
    <property type="protein sequence ID" value="KXL52646.1"/>
    <property type="molecule type" value="Genomic_DNA"/>
</dbReference>
<dbReference type="Pfam" id="PF02272">
    <property type="entry name" value="DHHA1"/>
    <property type="match status" value="1"/>
</dbReference>
<dbReference type="Pfam" id="PF17768">
    <property type="entry name" value="RecJ_OB"/>
    <property type="match status" value="1"/>
</dbReference>
<keyword evidence="6" id="KW-0175">Coiled coil</keyword>
<comment type="caution">
    <text evidence="10">The sequence shown here is derived from an EMBL/GenBank/DDBJ whole genome shotgun (WGS) entry which is preliminary data.</text>
</comment>
<dbReference type="Gene3D" id="3.10.310.30">
    <property type="match status" value="1"/>
</dbReference>
<evidence type="ECO:0000256" key="1">
    <source>
        <dbReference type="ARBA" id="ARBA00005915"/>
    </source>
</evidence>
<comment type="similarity">
    <text evidence="1">Belongs to the RecJ family.</text>
</comment>
<gene>
    <name evidence="10" type="primary">recJ</name>
    <name evidence="10" type="ORF">CLNEO_20550</name>
</gene>
<dbReference type="PANTHER" id="PTHR30255">
    <property type="entry name" value="SINGLE-STRANDED-DNA-SPECIFIC EXONUCLEASE RECJ"/>
    <property type="match status" value="1"/>
</dbReference>
<keyword evidence="3" id="KW-0540">Nuclease</keyword>
<evidence type="ECO:0000259" key="8">
    <source>
        <dbReference type="Pfam" id="PF02272"/>
    </source>
</evidence>
<evidence type="ECO:0000259" key="9">
    <source>
        <dbReference type="Pfam" id="PF17768"/>
    </source>
</evidence>
<evidence type="ECO:0000259" key="7">
    <source>
        <dbReference type="Pfam" id="PF01368"/>
    </source>
</evidence>
<dbReference type="Gene3D" id="3.90.1640.30">
    <property type="match status" value="1"/>
</dbReference>